<keyword evidence="5 7" id="KW-0067">ATP-binding</keyword>
<reference evidence="12 13" key="1">
    <citation type="journal article" date="2014" name="Environ. Microbiol.">
        <title>Insights into organohalide respiration and the versatile catabolism of Sulfurospirillum multivorans gained from comparative genomics and physiological studies.</title>
        <authorList>
            <person name="Goris T."/>
            <person name="Schubert T."/>
            <person name="Gadkari J."/>
            <person name="Wubet T."/>
            <person name="Tarkka M."/>
            <person name="Buscot F."/>
            <person name="Adrian L."/>
            <person name="Diekert G."/>
        </authorList>
    </citation>
    <scope>NUCLEOTIDE SEQUENCE [LARGE SCALE GENOMIC DNA]</scope>
    <source>
        <strain evidence="13">DM 12446 / JCM 15788 / NBRC 109480</strain>
    </source>
</reference>
<evidence type="ECO:0000256" key="3">
    <source>
        <dbReference type="ARBA" id="ARBA00022801"/>
    </source>
</evidence>
<dbReference type="SMART" id="SM00487">
    <property type="entry name" value="DEXDc"/>
    <property type="match status" value="1"/>
</dbReference>
<dbReference type="InterPro" id="IPR050547">
    <property type="entry name" value="DEAD_box_RNA_helicases"/>
</dbReference>
<evidence type="ECO:0000256" key="2">
    <source>
        <dbReference type="ARBA" id="ARBA00022741"/>
    </source>
</evidence>
<feature type="domain" description="Helicase ATP-binding" evidence="9">
    <location>
        <begin position="43"/>
        <end position="213"/>
    </location>
</feature>
<dbReference type="SMART" id="SM00490">
    <property type="entry name" value="HELICc"/>
    <property type="match status" value="1"/>
</dbReference>
<dbReference type="GO" id="GO:0005829">
    <property type="term" value="C:cytosol"/>
    <property type="evidence" value="ECO:0007669"/>
    <property type="project" value="TreeGrafter"/>
</dbReference>
<dbReference type="CDD" id="cd00268">
    <property type="entry name" value="DEADc"/>
    <property type="match status" value="1"/>
</dbReference>
<dbReference type="PANTHER" id="PTHR47963">
    <property type="entry name" value="DEAD-BOX ATP-DEPENDENT RNA HELICASE 47, MITOCHONDRIAL"/>
    <property type="match status" value="1"/>
</dbReference>
<keyword evidence="4 7" id="KW-0347">Helicase</keyword>
<dbReference type="PANTHER" id="PTHR47963:SF8">
    <property type="entry name" value="ATP-DEPENDENT RNA HELICASE DEAD"/>
    <property type="match status" value="1"/>
</dbReference>
<dbReference type="InterPro" id="IPR011545">
    <property type="entry name" value="DEAD/DEAH_box_helicase_dom"/>
</dbReference>
<feature type="domain" description="DEAD-box RNA helicase Q" evidence="11">
    <location>
        <begin position="12"/>
        <end position="40"/>
    </location>
</feature>
<dbReference type="GO" id="GO:0003724">
    <property type="term" value="F:RNA helicase activity"/>
    <property type="evidence" value="ECO:0007669"/>
    <property type="project" value="UniProtKB-EC"/>
</dbReference>
<proteinExistence type="inferred from homology"/>
<accession>A0AA86APR5</accession>
<name>A0AA86APR5_SULMK</name>
<feature type="domain" description="Helicase C-terminal" evidence="10">
    <location>
        <begin position="225"/>
        <end position="386"/>
    </location>
</feature>
<dbReference type="PROSITE" id="PS00039">
    <property type="entry name" value="DEAD_ATP_HELICASE"/>
    <property type="match status" value="1"/>
</dbReference>
<dbReference type="PROSITE" id="PS51194">
    <property type="entry name" value="HELICASE_CTER"/>
    <property type="match status" value="1"/>
</dbReference>
<organism evidence="12 13">
    <name type="scientific">Sulfurospirillum multivorans (strain DM 12446 / JCM 15788 / NBRC 109480)</name>
    <dbReference type="NCBI Taxonomy" id="1150621"/>
    <lineage>
        <taxon>Bacteria</taxon>
        <taxon>Pseudomonadati</taxon>
        <taxon>Campylobacterota</taxon>
        <taxon>Epsilonproteobacteria</taxon>
        <taxon>Campylobacterales</taxon>
        <taxon>Sulfurospirillaceae</taxon>
        <taxon>Sulfurospirillum</taxon>
    </lineage>
</organism>
<dbReference type="InterPro" id="IPR001650">
    <property type="entry name" value="Helicase_C-like"/>
</dbReference>
<dbReference type="GO" id="GO:0005840">
    <property type="term" value="C:ribosome"/>
    <property type="evidence" value="ECO:0007669"/>
    <property type="project" value="TreeGrafter"/>
</dbReference>
<dbReference type="InterPro" id="IPR014014">
    <property type="entry name" value="RNA_helicase_DEAD_Q_motif"/>
</dbReference>
<evidence type="ECO:0000259" key="11">
    <source>
        <dbReference type="PROSITE" id="PS51195"/>
    </source>
</evidence>
<evidence type="ECO:0000313" key="13">
    <source>
        <dbReference type="Proteomes" id="UP000019322"/>
    </source>
</evidence>
<comment type="similarity">
    <text evidence="7">Belongs to the DEAD box helicase family.</text>
</comment>
<keyword evidence="2 7" id="KW-0547">Nucleotide-binding</keyword>
<evidence type="ECO:0000256" key="8">
    <source>
        <dbReference type="SAM" id="MobiDB-lite"/>
    </source>
</evidence>
<evidence type="ECO:0000256" key="1">
    <source>
        <dbReference type="ARBA" id="ARBA00012552"/>
    </source>
</evidence>
<dbReference type="GO" id="GO:0005524">
    <property type="term" value="F:ATP binding"/>
    <property type="evidence" value="ECO:0007669"/>
    <property type="project" value="UniProtKB-KW"/>
</dbReference>
<feature type="compositionally biased region" description="Gly residues" evidence="8">
    <location>
        <begin position="464"/>
        <end position="505"/>
    </location>
</feature>
<dbReference type="GO" id="GO:0016787">
    <property type="term" value="F:hydrolase activity"/>
    <property type="evidence" value="ECO:0007669"/>
    <property type="project" value="UniProtKB-KW"/>
</dbReference>
<feature type="compositionally biased region" description="Basic and acidic residues" evidence="8">
    <location>
        <begin position="571"/>
        <end position="598"/>
    </location>
</feature>
<feature type="short sequence motif" description="Q motif" evidence="6">
    <location>
        <begin position="12"/>
        <end position="40"/>
    </location>
</feature>
<dbReference type="PROSITE" id="PS51192">
    <property type="entry name" value="HELICASE_ATP_BIND_1"/>
    <property type="match status" value="1"/>
</dbReference>
<dbReference type="AlphaFoldDB" id="A0AA86APR5"/>
<dbReference type="SUPFAM" id="SSF52540">
    <property type="entry name" value="P-loop containing nucleoside triphosphate hydrolases"/>
    <property type="match status" value="1"/>
</dbReference>
<dbReference type="InterPro" id="IPR014001">
    <property type="entry name" value="Helicase_ATP-bd"/>
</dbReference>
<dbReference type="Pfam" id="PF00271">
    <property type="entry name" value="Helicase_C"/>
    <property type="match status" value="1"/>
</dbReference>
<dbReference type="InterPro" id="IPR044742">
    <property type="entry name" value="DEAD/DEAH_RhlB"/>
</dbReference>
<dbReference type="GO" id="GO:0009409">
    <property type="term" value="P:response to cold"/>
    <property type="evidence" value="ECO:0007669"/>
    <property type="project" value="TreeGrafter"/>
</dbReference>
<dbReference type="RefSeq" id="WP_025346003.1">
    <property type="nucleotide sequence ID" value="NZ_CP007201.1"/>
</dbReference>
<evidence type="ECO:0000259" key="10">
    <source>
        <dbReference type="PROSITE" id="PS51194"/>
    </source>
</evidence>
<feature type="compositionally biased region" description="Basic and acidic residues" evidence="8">
    <location>
        <begin position="527"/>
        <end position="550"/>
    </location>
</feature>
<dbReference type="Pfam" id="PF00270">
    <property type="entry name" value="DEAD"/>
    <property type="match status" value="1"/>
</dbReference>
<evidence type="ECO:0000256" key="6">
    <source>
        <dbReference type="PROSITE-ProRule" id="PRU00552"/>
    </source>
</evidence>
<dbReference type="CDD" id="cd18787">
    <property type="entry name" value="SF2_C_DEAD"/>
    <property type="match status" value="1"/>
</dbReference>
<dbReference type="InterPro" id="IPR027417">
    <property type="entry name" value="P-loop_NTPase"/>
</dbReference>
<feature type="region of interest" description="Disordered" evidence="8">
    <location>
        <begin position="455"/>
        <end position="611"/>
    </location>
</feature>
<dbReference type="Proteomes" id="UP000019322">
    <property type="component" value="Chromosome"/>
</dbReference>
<evidence type="ECO:0000256" key="5">
    <source>
        <dbReference type="ARBA" id="ARBA00022840"/>
    </source>
</evidence>
<dbReference type="InterPro" id="IPR000629">
    <property type="entry name" value="RNA-helicase_DEAD-box_CS"/>
</dbReference>
<protein>
    <recommendedName>
        <fullName evidence="1">RNA helicase</fullName>
        <ecNumber evidence="1">3.6.4.13</ecNumber>
    </recommendedName>
</protein>
<gene>
    <name evidence="12" type="ORF">SMUL_2938</name>
</gene>
<sequence>MENNTPATPSTVTFESFGLHADILKAVVDAGFTEPSPVQAESIPLVLAGNDIVAQAQTGTGKTAAFGLSTMSMLDPHLNKVQLLVITPTRELATQVSDELYSLGRFRGVKTVTIYGGSSYSRQIGLIEKGASVIVATPGRMLDLLKNGRLPGFSPKMVVLDEADEMLDMGFLEDIEEIFTYLPKERQTLLFSATMPDPIKRLASKILNDPKFVSVTPKDHTTNEDIEQLYYVINEYERDDAMIRLLDALEPEKSIVFCRTKKEVDRLSTQLMAVGHAAKGLHGDMEQNQRESVIKAFRSSQIEILVATDVAARGLNVADISHVFNYHMPFDPESYVHRIGRTGRAGKKGTAITLVTPIEFHSMQRIGKKVGSKIEHRIVPSLRDVKENKLIKIAEDIKNAELNENAVKLLAILEEEMDMSQIALKLLSNLLKENTPIGPDKIGLDKKTLESVVKNIEERDGGRGGRSGGYRGNSGGGYRGNSGGSRDGGGYRGNSGGSREGGGYRGTSSTGSRDGGGYKGSNPRSDSGSRDAARPPRGDGVPRSDSRGESRNPFAKEGSSSAPREGGGYKGTRDSSDSRPPRAPRADRPAAPRSDAGRAPKAAPRNAYKKD</sequence>
<evidence type="ECO:0000313" key="12">
    <source>
        <dbReference type="EMBL" id="AHJ14174.1"/>
    </source>
</evidence>
<evidence type="ECO:0000259" key="9">
    <source>
        <dbReference type="PROSITE" id="PS51192"/>
    </source>
</evidence>
<dbReference type="KEGG" id="smul:SMUL_2938"/>
<dbReference type="PROSITE" id="PS51195">
    <property type="entry name" value="Q_MOTIF"/>
    <property type="match status" value="1"/>
</dbReference>
<dbReference type="EMBL" id="CP007201">
    <property type="protein sequence ID" value="AHJ14174.1"/>
    <property type="molecule type" value="Genomic_DNA"/>
</dbReference>
<dbReference type="EC" id="3.6.4.13" evidence="1"/>
<dbReference type="GO" id="GO:0033592">
    <property type="term" value="F:RNA strand annealing activity"/>
    <property type="evidence" value="ECO:0007669"/>
    <property type="project" value="TreeGrafter"/>
</dbReference>
<evidence type="ECO:0000256" key="7">
    <source>
        <dbReference type="RuleBase" id="RU000492"/>
    </source>
</evidence>
<evidence type="ECO:0000256" key="4">
    <source>
        <dbReference type="ARBA" id="ARBA00022806"/>
    </source>
</evidence>
<keyword evidence="3 7" id="KW-0378">Hydrolase</keyword>
<dbReference type="Gene3D" id="3.40.50.300">
    <property type="entry name" value="P-loop containing nucleotide triphosphate hydrolases"/>
    <property type="match status" value="2"/>
</dbReference>